<dbReference type="InterPro" id="IPR014729">
    <property type="entry name" value="Rossmann-like_a/b/a_fold"/>
</dbReference>
<keyword evidence="1" id="KW-0547">Nucleotide-binding</keyword>
<accession>A0A382UKX6</accession>
<evidence type="ECO:0000256" key="1">
    <source>
        <dbReference type="ARBA" id="ARBA00022741"/>
    </source>
</evidence>
<name>A0A382UKX6_9ZZZZ</name>
<dbReference type="AlphaFoldDB" id="A0A382UKX6"/>
<dbReference type="GO" id="GO:0015940">
    <property type="term" value="P:pantothenate biosynthetic process"/>
    <property type="evidence" value="ECO:0007669"/>
    <property type="project" value="InterPro"/>
</dbReference>
<dbReference type="Gene3D" id="3.40.50.620">
    <property type="entry name" value="HUPs"/>
    <property type="match status" value="1"/>
</dbReference>
<feature type="non-terminal residue" evidence="3">
    <location>
        <position position="151"/>
    </location>
</feature>
<dbReference type="GO" id="GO:0005524">
    <property type="term" value="F:ATP binding"/>
    <property type="evidence" value="ECO:0007669"/>
    <property type="project" value="UniProtKB-KW"/>
</dbReference>
<sequence length="151" mass="17665">MQILRNRKELDHLFARMRKKDLQVGLIPTMGSIHEGHLSLVKKSTQNKLFSLATIYINPTQFNDREDYLNYPKEEKKDIEKLSAVNCDALYFPTQEEMYPKGLKSKKTVDEFRNILCDKFRPGHFDGVTTVVESLLRTTHPDHVFFGEKDF</sequence>
<evidence type="ECO:0000256" key="2">
    <source>
        <dbReference type="ARBA" id="ARBA00022840"/>
    </source>
</evidence>
<dbReference type="InterPro" id="IPR003721">
    <property type="entry name" value="Pantoate_ligase"/>
</dbReference>
<dbReference type="Pfam" id="PF02569">
    <property type="entry name" value="Pantoate_ligase"/>
    <property type="match status" value="1"/>
</dbReference>
<evidence type="ECO:0000313" key="3">
    <source>
        <dbReference type="EMBL" id="SVD34495.1"/>
    </source>
</evidence>
<dbReference type="PANTHER" id="PTHR21299:SF1">
    <property type="entry name" value="PANTOATE--BETA-ALANINE LIGASE"/>
    <property type="match status" value="1"/>
</dbReference>
<protein>
    <recommendedName>
        <fullName evidence="4">Pantoate--beta-alanine ligase</fullName>
    </recommendedName>
</protein>
<dbReference type="GO" id="GO:0004592">
    <property type="term" value="F:pantoate-beta-alanine ligase activity"/>
    <property type="evidence" value="ECO:0007669"/>
    <property type="project" value="InterPro"/>
</dbReference>
<evidence type="ECO:0008006" key="4">
    <source>
        <dbReference type="Google" id="ProtNLM"/>
    </source>
</evidence>
<dbReference type="PANTHER" id="PTHR21299">
    <property type="entry name" value="CYTIDYLATE KINASE/PANTOATE-BETA-ALANINE LIGASE"/>
    <property type="match status" value="1"/>
</dbReference>
<reference evidence="3" key="1">
    <citation type="submission" date="2018-05" db="EMBL/GenBank/DDBJ databases">
        <authorList>
            <person name="Lanie J.A."/>
            <person name="Ng W.-L."/>
            <person name="Kazmierczak K.M."/>
            <person name="Andrzejewski T.M."/>
            <person name="Davidsen T.M."/>
            <person name="Wayne K.J."/>
            <person name="Tettelin H."/>
            <person name="Glass J.I."/>
            <person name="Rusch D."/>
            <person name="Podicherti R."/>
            <person name="Tsui H.-C.T."/>
            <person name="Winkler M.E."/>
        </authorList>
    </citation>
    <scope>NUCLEOTIDE SEQUENCE</scope>
</reference>
<dbReference type="GO" id="GO:0005829">
    <property type="term" value="C:cytosol"/>
    <property type="evidence" value="ECO:0007669"/>
    <property type="project" value="TreeGrafter"/>
</dbReference>
<keyword evidence="2" id="KW-0067">ATP-binding</keyword>
<dbReference type="EMBL" id="UINC01144773">
    <property type="protein sequence ID" value="SVD34495.1"/>
    <property type="molecule type" value="Genomic_DNA"/>
</dbReference>
<proteinExistence type="predicted"/>
<gene>
    <name evidence="3" type="ORF">METZ01_LOCUS387349</name>
</gene>
<organism evidence="3">
    <name type="scientific">marine metagenome</name>
    <dbReference type="NCBI Taxonomy" id="408172"/>
    <lineage>
        <taxon>unclassified sequences</taxon>
        <taxon>metagenomes</taxon>
        <taxon>ecological metagenomes</taxon>
    </lineage>
</organism>
<dbReference type="SUPFAM" id="SSF52374">
    <property type="entry name" value="Nucleotidylyl transferase"/>
    <property type="match status" value="1"/>
</dbReference>